<gene>
    <name evidence="1" type="ORF">Ae201684_015600</name>
</gene>
<keyword evidence="2" id="KW-1185">Reference proteome</keyword>
<accession>A0A6G0WFC1</accession>
<dbReference type="EMBL" id="VJMJ01000226">
    <property type="protein sequence ID" value="KAF0726087.1"/>
    <property type="molecule type" value="Genomic_DNA"/>
</dbReference>
<protein>
    <submittedName>
        <fullName evidence="1">Uncharacterized protein</fullName>
    </submittedName>
</protein>
<sequence>MTKPLLFASVMGRRFGLFNTASTVPTSTKESVLQMWLTDVSKAHKTGEEFIVAPRHGAASMSRTVPGHAFKATHSQRRKSSRGMGDLQPSLAFNVVRLKGGSGLRVSSAATEF</sequence>
<evidence type="ECO:0000313" key="1">
    <source>
        <dbReference type="EMBL" id="KAF0726087.1"/>
    </source>
</evidence>
<dbReference type="Proteomes" id="UP000481153">
    <property type="component" value="Unassembled WGS sequence"/>
</dbReference>
<evidence type="ECO:0000313" key="2">
    <source>
        <dbReference type="Proteomes" id="UP000481153"/>
    </source>
</evidence>
<dbReference type="AlphaFoldDB" id="A0A6G0WFC1"/>
<name>A0A6G0WFC1_9STRA</name>
<proteinExistence type="predicted"/>
<organism evidence="1 2">
    <name type="scientific">Aphanomyces euteiches</name>
    <dbReference type="NCBI Taxonomy" id="100861"/>
    <lineage>
        <taxon>Eukaryota</taxon>
        <taxon>Sar</taxon>
        <taxon>Stramenopiles</taxon>
        <taxon>Oomycota</taxon>
        <taxon>Saprolegniomycetes</taxon>
        <taxon>Saprolegniales</taxon>
        <taxon>Verrucalvaceae</taxon>
        <taxon>Aphanomyces</taxon>
    </lineage>
</organism>
<reference evidence="1 2" key="1">
    <citation type="submission" date="2019-07" db="EMBL/GenBank/DDBJ databases">
        <title>Genomics analysis of Aphanomyces spp. identifies a new class of oomycete effector associated with host adaptation.</title>
        <authorList>
            <person name="Gaulin E."/>
        </authorList>
    </citation>
    <scope>NUCLEOTIDE SEQUENCE [LARGE SCALE GENOMIC DNA]</scope>
    <source>
        <strain evidence="1 2">ATCC 201684</strain>
    </source>
</reference>
<comment type="caution">
    <text evidence="1">The sequence shown here is derived from an EMBL/GenBank/DDBJ whole genome shotgun (WGS) entry which is preliminary data.</text>
</comment>